<proteinExistence type="predicted"/>
<comment type="caution">
    <text evidence="1">The sequence shown here is derived from an EMBL/GenBank/DDBJ whole genome shotgun (WGS) entry which is preliminary data.</text>
</comment>
<evidence type="ECO:0000313" key="1">
    <source>
        <dbReference type="EMBL" id="KGJ96337.1"/>
    </source>
</evidence>
<dbReference type="EMBL" id="JQEC01000011">
    <property type="protein sequence ID" value="KGJ96337.1"/>
    <property type="molecule type" value="Genomic_DNA"/>
</dbReference>
<evidence type="ECO:0000313" key="2">
    <source>
        <dbReference type="Proteomes" id="UP000029868"/>
    </source>
</evidence>
<sequence>MYRYSYYYIKQVVCRYHGVHTFLKGEYLIQGKGLISGVIDLDEDSTWMVFLDNSRGTGSTLLDNAGAYYPELILLSNHSIQSMPCP</sequence>
<protein>
    <submittedName>
        <fullName evidence="1">Uncharacterized protein</fullName>
    </submittedName>
</protein>
<dbReference type="AlphaFoldDB" id="A0A099L2E6"/>
<dbReference type="Proteomes" id="UP000029868">
    <property type="component" value="Unassembled WGS sequence"/>
</dbReference>
<organism evidence="1 2">
    <name type="scientific">Colwellia psychrerythraea</name>
    <name type="common">Vibrio psychroerythus</name>
    <dbReference type="NCBI Taxonomy" id="28229"/>
    <lineage>
        <taxon>Bacteria</taxon>
        <taxon>Pseudomonadati</taxon>
        <taxon>Pseudomonadota</taxon>
        <taxon>Gammaproteobacteria</taxon>
        <taxon>Alteromonadales</taxon>
        <taxon>Colwelliaceae</taxon>
        <taxon>Colwellia</taxon>
    </lineage>
</organism>
<gene>
    <name evidence="1" type="ORF">GAB14E_0284</name>
</gene>
<name>A0A099L2E6_COLPS</name>
<dbReference type="PATRIC" id="fig|28229.3.peg.1223"/>
<reference evidence="1 2" key="1">
    <citation type="submission" date="2014-08" db="EMBL/GenBank/DDBJ databases">
        <title>Genomic and Phenotypic Diversity of Colwellia psychrerythraea strains from Disparate Marine Basins.</title>
        <authorList>
            <person name="Techtmann S.M."/>
            <person name="Stelling S.C."/>
            <person name="Utturkar S.M."/>
            <person name="Alshibli N."/>
            <person name="Harris A."/>
            <person name="Brown S.D."/>
            <person name="Hazen T.C."/>
        </authorList>
    </citation>
    <scope>NUCLEOTIDE SEQUENCE [LARGE SCALE GENOMIC DNA]</scope>
    <source>
        <strain evidence="1 2">GAB14E</strain>
    </source>
</reference>
<accession>A0A099L2E6</accession>